<dbReference type="Proteomes" id="UP000587760">
    <property type="component" value="Unassembled WGS sequence"/>
</dbReference>
<reference evidence="2 3" key="1">
    <citation type="submission" date="2020-08" db="EMBL/GenBank/DDBJ databases">
        <title>Genomic Encyclopedia of Type Strains, Phase IV (KMG-IV): sequencing the most valuable type-strain genomes for metagenomic binning, comparative biology and taxonomic classification.</title>
        <authorList>
            <person name="Goeker M."/>
        </authorList>
    </citation>
    <scope>NUCLEOTIDE SEQUENCE [LARGE SCALE GENOMIC DNA]</scope>
    <source>
        <strain evidence="2 3">DSM 2461</strain>
    </source>
</reference>
<dbReference type="PANTHER" id="PTHR30024:SF2">
    <property type="entry name" value="ABC TRANSPORTER SUBSTRATE-BINDING PROTEIN"/>
    <property type="match status" value="1"/>
</dbReference>
<protein>
    <submittedName>
        <fullName evidence="2">NitT/TauT family transport system substrate-binding protein</fullName>
    </submittedName>
</protein>
<gene>
    <name evidence="2" type="ORF">HNR50_001431</name>
</gene>
<comment type="caution">
    <text evidence="2">The sequence shown here is derived from an EMBL/GenBank/DDBJ whole genome shotgun (WGS) entry which is preliminary data.</text>
</comment>
<keyword evidence="1" id="KW-0732">Signal</keyword>
<name>A0A841R7E9_9SPIO</name>
<evidence type="ECO:0000256" key="1">
    <source>
        <dbReference type="SAM" id="SignalP"/>
    </source>
</evidence>
<sequence length="309" mass="33991">MKTKCVLLIMMSLILFAGCNKEKGSAGKIRIAEQYGLAYAPLQILIEKGFLEETAGEVEVEWVRLGNTAAIREAVLAGDLDIGFMGIPPFLIARDKGMEWKIATGLSRCPLGLVVPAGQYSSLSDIPGDAKIALPQPGSIQHILLSMALERETGNPAALDKNLIAMKHPDGMNALLSGAVSGHFTSPPYLFMEEEEGYDVLVSGDEAMGGPFTFIAGVATERFYNNEPDLYKAFLSALDKAILFIRENRSETVSILAEKYHMDEKTVEDYLYNRGMVYDRDVRGLDRFIHFMSETGYLKQAIEKGSVSF</sequence>
<organism evidence="2 3">
    <name type="scientific">Spirochaeta isovalerica</name>
    <dbReference type="NCBI Taxonomy" id="150"/>
    <lineage>
        <taxon>Bacteria</taxon>
        <taxon>Pseudomonadati</taxon>
        <taxon>Spirochaetota</taxon>
        <taxon>Spirochaetia</taxon>
        <taxon>Spirochaetales</taxon>
        <taxon>Spirochaetaceae</taxon>
        <taxon>Spirochaeta</taxon>
    </lineage>
</organism>
<proteinExistence type="predicted"/>
<dbReference type="PROSITE" id="PS51257">
    <property type="entry name" value="PROKAR_LIPOPROTEIN"/>
    <property type="match status" value="1"/>
</dbReference>
<dbReference type="Pfam" id="PF13379">
    <property type="entry name" value="NMT1_2"/>
    <property type="match status" value="1"/>
</dbReference>
<feature type="signal peptide" evidence="1">
    <location>
        <begin position="1"/>
        <end position="17"/>
    </location>
</feature>
<evidence type="ECO:0000313" key="3">
    <source>
        <dbReference type="Proteomes" id="UP000587760"/>
    </source>
</evidence>
<dbReference type="SUPFAM" id="SSF53850">
    <property type="entry name" value="Periplasmic binding protein-like II"/>
    <property type="match status" value="1"/>
</dbReference>
<dbReference type="PANTHER" id="PTHR30024">
    <property type="entry name" value="ALIPHATIC SULFONATES-BINDING PROTEIN-RELATED"/>
    <property type="match status" value="1"/>
</dbReference>
<dbReference type="EMBL" id="JACHGJ010000002">
    <property type="protein sequence ID" value="MBB6479773.1"/>
    <property type="molecule type" value="Genomic_DNA"/>
</dbReference>
<feature type="chain" id="PRO_5032735411" evidence="1">
    <location>
        <begin position="18"/>
        <end position="309"/>
    </location>
</feature>
<dbReference type="AlphaFoldDB" id="A0A841R7E9"/>
<keyword evidence="3" id="KW-1185">Reference proteome</keyword>
<evidence type="ECO:0000313" key="2">
    <source>
        <dbReference type="EMBL" id="MBB6479773.1"/>
    </source>
</evidence>
<dbReference type="Gene3D" id="3.40.190.10">
    <property type="entry name" value="Periplasmic binding protein-like II"/>
    <property type="match status" value="2"/>
</dbReference>
<accession>A0A841R7E9</accession>
<dbReference type="RefSeq" id="WP_184745297.1">
    <property type="nucleotide sequence ID" value="NZ_JACHGJ010000002.1"/>
</dbReference>